<evidence type="ECO:0000256" key="2">
    <source>
        <dbReference type="ARBA" id="ARBA00005840"/>
    </source>
</evidence>
<name>A0A075HGY6_9EURY</name>
<dbReference type="PANTHER" id="PTHR30071:SF1">
    <property type="entry name" value="CYTOCHROME B_B6 PROTEIN-RELATED"/>
    <property type="match status" value="1"/>
</dbReference>
<proteinExistence type="inferred from homology"/>
<feature type="transmembrane region" description="Helical" evidence="7">
    <location>
        <begin position="193"/>
        <end position="212"/>
    </location>
</feature>
<feature type="domain" description="Cytochrome c assembly protein" evidence="8">
    <location>
        <begin position="9"/>
        <end position="172"/>
    </location>
</feature>
<protein>
    <submittedName>
        <fullName evidence="9">Cytochrome c assembly protein (CcmC)</fullName>
    </submittedName>
</protein>
<evidence type="ECO:0000256" key="7">
    <source>
        <dbReference type="SAM" id="Phobius"/>
    </source>
</evidence>
<gene>
    <name evidence="9" type="primary">ccmC</name>
</gene>
<reference evidence="9" key="1">
    <citation type="journal article" date="2014" name="Genome Biol. Evol.">
        <title>Pangenome evidence for extensive interdomain horizontal transfer affecting lineage core and shell genes in uncultured planktonic thaumarchaeota and euryarchaeota.</title>
        <authorList>
            <person name="Deschamps P."/>
            <person name="Zivanovic Y."/>
            <person name="Moreira D."/>
            <person name="Rodriguez-Valera F."/>
            <person name="Lopez-Garcia P."/>
        </authorList>
    </citation>
    <scope>NUCLEOTIDE SEQUENCE</scope>
</reference>
<dbReference type="InterPro" id="IPR003557">
    <property type="entry name" value="Cyt_c_biogenesis_CcmC"/>
</dbReference>
<comment type="similarity">
    <text evidence="2">Belongs to the CcmC/CycZ/HelC family.</text>
</comment>
<dbReference type="PANTHER" id="PTHR30071">
    <property type="entry name" value="HEME EXPORTER PROTEIN C"/>
    <property type="match status" value="1"/>
</dbReference>
<keyword evidence="4" id="KW-0201">Cytochrome c-type biogenesis</keyword>
<evidence type="ECO:0000313" key="9">
    <source>
        <dbReference type="EMBL" id="AIF13168.1"/>
    </source>
</evidence>
<dbReference type="PRINTS" id="PR01386">
    <property type="entry name" value="CCMCBIOGNSIS"/>
</dbReference>
<keyword evidence="3 7" id="KW-0812">Transmembrane</keyword>
<feature type="transmembrane region" description="Helical" evidence="7">
    <location>
        <begin position="115"/>
        <end position="137"/>
    </location>
</feature>
<evidence type="ECO:0000256" key="5">
    <source>
        <dbReference type="ARBA" id="ARBA00022989"/>
    </source>
</evidence>
<evidence type="ECO:0000256" key="4">
    <source>
        <dbReference type="ARBA" id="ARBA00022748"/>
    </source>
</evidence>
<dbReference type="EMBL" id="KF900965">
    <property type="protein sequence ID" value="AIF13168.1"/>
    <property type="molecule type" value="Genomic_DNA"/>
</dbReference>
<dbReference type="InterPro" id="IPR045062">
    <property type="entry name" value="Cyt_c_biogenesis_CcsA/CcmC"/>
</dbReference>
<dbReference type="InterPro" id="IPR002541">
    <property type="entry name" value="Cyt_c_assembly"/>
</dbReference>
<evidence type="ECO:0000256" key="6">
    <source>
        <dbReference type="ARBA" id="ARBA00023136"/>
    </source>
</evidence>
<sequence length="231" mass="26449">MKYKWEWRGTVGLFGFLLVLATLYFGVIYTGPAKFFTAPNAQKLFYFHVPSGLITYLAFLMVVGGSAFYLYNQSDYADRLSKSSAELGIVFGFMSLASGTFWMKAEWGGDIFSRFLTDMRLATTLAMWILYIAYFVYRRQPETFEVKKNAAVLGLSGMVMVPLSYLSSRFLRSHHPVIVGTEDQGNLDPSLRMGLYTGLLAFLLIYIFLLSIRMKIEEMERTMFDARMEKI</sequence>
<feature type="transmembrane region" description="Helical" evidence="7">
    <location>
        <begin position="149"/>
        <end position="167"/>
    </location>
</feature>
<feature type="transmembrane region" description="Helical" evidence="7">
    <location>
        <begin position="83"/>
        <end position="103"/>
    </location>
</feature>
<accession>A0A075HGY6</accession>
<feature type="transmembrane region" description="Helical" evidence="7">
    <location>
        <begin position="12"/>
        <end position="33"/>
    </location>
</feature>
<dbReference type="AlphaFoldDB" id="A0A075HGY6"/>
<organism evidence="9">
    <name type="scientific">uncultured marine group II/III euryarchaeote KM3_60_A11</name>
    <dbReference type="NCBI Taxonomy" id="1456469"/>
    <lineage>
        <taxon>Archaea</taxon>
        <taxon>Methanobacteriati</taxon>
        <taxon>Methanobacteriota</taxon>
        <taxon>environmental samples</taxon>
    </lineage>
</organism>
<dbReference type="GO" id="GO:0020037">
    <property type="term" value="F:heme binding"/>
    <property type="evidence" value="ECO:0007669"/>
    <property type="project" value="InterPro"/>
</dbReference>
<keyword evidence="5 7" id="KW-1133">Transmembrane helix</keyword>
<dbReference type="GO" id="GO:0017004">
    <property type="term" value="P:cytochrome complex assembly"/>
    <property type="evidence" value="ECO:0007669"/>
    <property type="project" value="UniProtKB-KW"/>
</dbReference>
<evidence type="ECO:0000256" key="1">
    <source>
        <dbReference type="ARBA" id="ARBA00004141"/>
    </source>
</evidence>
<dbReference type="Pfam" id="PF01578">
    <property type="entry name" value="Cytochrom_C_asm"/>
    <property type="match status" value="1"/>
</dbReference>
<comment type="subcellular location">
    <subcellularLocation>
        <location evidence="1">Membrane</location>
        <topology evidence="1">Multi-pass membrane protein</topology>
    </subcellularLocation>
</comment>
<keyword evidence="6 7" id="KW-0472">Membrane</keyword>
<dbReference type="GO" id="GO:0005886">
    <property type="term" value="C:plasma membrane"/>
    <property type="evidence" value="ECO:0007669"/>
    <property type="project" value="TreeGrafter"/>
</dbReference>
<evidence type="ECO:0000256" key="3">
    <source>
        <dbReference type="ARBA" id="ARBA00022692"/>
    </source>
</evidence>
<dbReference type="GO" id="GO:0015232">
    <property type="term" value="F:heme transmembrane transporter activity"/>
    <property type="evidence" value="ECO:0007669"/>
    <property type="project" value="InterPro"/>
</dbReference>
<feature type="transmembrane region" description="Helical" evidence="7">
    <location>
        <begin position="53"/>
        <end position="71"/>
    </location>
</feature>
<evidence type="ECO:0000259" key="8">
    <source>
        <dbReference type="Pfam" id="PF01578"/>
    </source>
</evidence>